<dbReference type="InterPro" id="IPR036852">
    <property type="entry name" value="Peptidase_S8/S53_dom_sf"/>
</dbReference>
<evidence type="ECO:0000313" key="9">
    <source>
        <dbReference type="Proteomes" id="UP000045545"/>
    </source>
</evidence>
<evidence type="ECO:0000256" key="1">
    <source>
        <dbReference type="ARBA" id="ARBA00011073"/>
    </source>
</evidence>
<sequence length="1065" mass="116565">MKDKKILLGLWVGIWLVVCCQPVLALTDIKSHWARLQIDHLHSRDLISGYPDGSYHPDTYVTREEFVTLLVKAIHKENEAQQLSKGESTFADAAGRWSMGYIELARELGIAQGSESGLFLPGSYISREEAVTMLVNCLKADHRDLNPADLADSGRISPWAQGTVAYARQKGIISGYPDGSFRPQANITRAEVACILEEMLGLQGERHHFYGTLQDINLRLRQMIVRLNGVEQTFEMAANVLVYARGEREPVKELELPLPAYFDLNANGKLSFVYINDTPAHGKVNLDIRTLPDYARPADYQPINIYSLQDEEDMTLVNQLQNDPANSLKISRDAMKGGEFMQLTGASGRGQLVAVIDSGIDSGHPDLQYTQDNFKKVIDFVDLTNEGQVALNQTAWAVNGSIRIGERDIKVDNLSSVNGEFRYGYFETWRLPLNPAVAYPDGQILVVASKSRYIDRFDTVYMDLNGDGQLNAEQGLKKYSETYQLGQIKGSGNQVFNFVVAEMARDGSYVKLGYDALGHGTMVAGVVAADGIIAGVAPNAQLLPVKIINSAGTARLDNLKLALRLSAERGAKIAVVSMGQMVLNETERQSLADMAAKIWQDFGMAICIATGNDGPGIGTAAATSALNNVISVGAYATPEMWQNDFGWQVNEPRLWYFSPGGPGRNGRASPLVVAPGSAVSTYPLWADSPYQLDQGSSMAAPHVAGAAALLMDAVSHQLYRDDVRAVWMALLGGAEPLKGYQPAEQGYGAINLLRSWQEIKNLTQNPLNYELSQYSPEFGAGSGFYSRTLPPGKLSLTIKNPNYVNSRLAVGSLSPWIMPGQMVVQIPANSERTIDLDFAELKEPGLYSGFVLADNALTPGWDAAALQTVIVPYKLAELPERQFVEQYGLAAGEYKRYFFEVPPGSTQLSLALQAGQKGRVRMHLVAPDGSQTTSHYAGVGDLQPRDKANLVFANPLPGTWEVVVYSSLTLSSLGLENSIYTLTASLEADTLKPWGRAYKYLVSALPEPFKAGEKSLLSLHFYNASSKMPVNDLVYINGRLYEVKDGRVQLEITPPSDVLNLNIAY</sequence>
<keyword evidence="9" id="KW-1185">Reference proteome</keyword>
<dbReference type="EMBL" id="CGIH01000005">
    <property type="protein sequence ID" value="CFX12023.1"/>
    <property type="molecule type" value="Genomic_DNA"/>
</dbReference>
<dbReference type="PROSITE" id="PS51272">
    <property type="entry name" value="SLH"/>
    <property type="match status" value="3"/>
</dbReference>
<dbReference type="InterPro" id="IPR001119">
    <property type="entry name" value="SLH_dom"/>
</dbReference>
<dbReference type="Gene3D" id="3.40.50.200">
    <property type="entry name" value="Peptidase S8/S53 domain"/>
    <property type="match status" value="2"/>
</dbReference>
<dbReference type="PROSITE" id="PS51892">
    <property type="entry name" value="SUBTILASE"/>
    <property type="match status" value="1"/>
</dbReference>
<dbReference type="RefSeq" id="WP_046495466.1">
    <property type="nucleotide sequence ID" value="NZ_CGIH01000005.1"/>
</dbReference>
<evidence type="ECO:0000256" key="3">
    <source>
        <dbReference type="ARBA" id="ARBA00022737"/>
    </source>
</evidence>
<dbReference type="Gene3D" id="2.60.120.380">
    <property type="match status" value="1"/>
</dbReference>
<dbReference type="PANTHER" id="PTHR43399">
    <property type="entry name" value="SUBTILISIN-RELATED"/>
    <property type="match status" value="1"/>
</dbReference>
<gene>
    <name evidence="8" type="ORF">528</name>
</gene>
<keyword evidence="3" id="KW-0677">Repeat</keyword>
<evidence type="ECO:0000259" key="7">
    <source>
        <dbReference type="PROSITE" id="PS51272"/>
    </source>
</evidence>
<evidence type="ECO:0000256" key="2">
    <source>
        <dbReference type="ARBA" id="ARBA00022670"/>
    </source>
</evidence>
<feature type="active site" description="Charge relay system" evidence="6">
    <location>
        <position position="519"/>
    </location>
</feature>
<feature type="active site" description="Charge relay system" evidence="6">
    <location>
        <position position="357"/>
    </location>
</feature>
<dbReference type="Pfam" id="PF00082">
    <property type="entry name" value="Peptidase_S8"/>
    <property type="match status" value="1"/>
</dbReference>
<dbReference type="InterPro" id="IPR015500">
    <property type="entry name" value="Peptidase_S8_subtilisin-rel"/>
</dbReference>
<dbReference type="InterPro" id="IPR000209">
    <property type="entry name" value="Peptidase_S8/S53_dom"/>
</dbReference>
<feature type="domain" description="SLH" evidence="7">
    <location>
        <begin position="147"/>
        <end position="210"/>
    </location>
</feature>
<reference evidence="8 9" key="1">
    <citation type="submission" date="2015-03" db="EMBL/GenBank/DDBJ databases">
        <authorList>
            <person name="Murphy D."/>
        </authorList>
    </citation>
    <scope>NUCLEOTIDE SEQUENCE [LARGE SCALE GENOMIC DNA]</scope>
    <source>
        <strain evidence="8 9">OL-4</strain>
    </source>
</reference>
<dbReference type="SUPFAM" id="SSF52743">
    <property type="entry name" value="Subtilisin-like"/>
    <property type="match status" value="1"/>
</dbReference>
<keyword evidence="2 6" id="KW-0645">Protease</keyword>
<dbReference type="PROSITE" id="PS00137">
    <property type="entry name" value="SUBTILASE_HIS"/>
    <property type="match status" value="1"/>
</dbReference>
<feature type="domain" description="SLH" evidence="7">
    <location>
        <begin position="85"/>
        <end position="146"/>
    </location>
</feature>
<organism evidence="8 9">
    <name type="scientific">Syntrophomonas zehnderi OL-4</name>
    <dbReference type="NCBI Taxonomy" id="690567"/>
    <lineage>
        <taxon>Bacteria</taxon>
        <taxon>Bacillati</taxon>
        <taxon>Bacillota</taxon>
        <taxon>Clostridia</taxon>
        <taxon>Eubacteriales</taxon>
        <taxon>Syntrophomonadaceae</taxon>
        <taxon>Syntrophomonas</taxon>
    </lineage>
</organism>
<name>A0A0E4G9C4_9FIRM</name>
<keyword evidence="5 6" id="KW-0720">Serine protease</keyword>
<accession>A0A0E4G9C4</accession>
<evidence type="ECO:0000256" key="5">
    <source>
        <dbReference type="ARBA" id="ARBA00022825"/>
    </source>
</evidence>
<dbReference type="InterPro" id="IPR022398">
    <property type="entry name" value="Peptidase_S8_His-AS"/>
</dbReference>
<proteinExistence type="inferred from homology"/>
<keyword evidence="4 6" id="KW-0378">Hydrolase</keyword>
<feature type="active site" description="Charge relay system" evidence="6">
    <location>
        <position position="697"/>
    </location>
</feature>
<evidence type="ECO:0000256" key="4">
    <source>
        <dbReference type="ARBA" id="ARBA00022801"/>
    </source>
</evidence>
<dbReference type="GO" id="GO:0004252">
    <property type="term" value="F:serine-type endopeptidase activity"/>
    <property type="evidence" value="ECO:0007669"/>
    <property type="project" value="UniProtKB-UniRule"/>
</dbReference>
<dbReference type="InterPro" id="IPR051048">
    <property type="entry name" value="Peptidase_S8/S53_subtilisin"/>
</dbReference>
<dbReference type="InterPro" id="IPR023827">
    <property type="entry name" value="Peptidase_S8_Asp-AS"/>
</dbReference>
<dbReference type="STRING" id="690567.528"/>
<feature type="domain" description="SLH" evidence="7">
    <location>
        <begin position="21"/>
        <end position="84"/>
    </location>
</feature>
<comment type="similarity">
    <text evidence="1 6">Belongs to the peptidase S8 family.</text>
</comment>
<dbReference type="PRINTS" id="PR00723">
    <property type="entry name" value="SUBTILISIN"/>
</dbReference>
<evidence type="ECO:0000256" key="6">
    <source>
        <dbReference type="PROSITE-ProRule" id="PRU01240"/>
    </source>
</evidence>
<dbReference type="PANTHER" id="PTHR43399:SF4">
    <property type="entry name" value="CELL WALL-ASSOCIATED PROTEASE"/>
    <property type="match status" value="1"/>
</dbReference>
<protein>
    <submittedName>
        <fullName evidence="8">Peptidase S8, subtilisin, Asp-active site</fullName>
    </submittedName>
</protein>
<evidence type="ECO:0000313" key="8">
    <source>
        <dbReference type="EMBL" id="CFX12023.1"/>
    </source>
</evidence>
<dbReference type="Proteomes" id="UP000045545">
    <property type="component" value="Unassembled WGS sequence"/>
</dbReference>
<dbReference type="PROSITE" id="PS00136">
    <property type="entry name" value="SUBTILASE_ASP"/>
    <property type="match status" value="1"/>
</dbReference>
<dbReference type="Pfam" id="PF00395">
    <property type="entry name" value="SLH"/>
    <property type="match status" value="3"/>
</dbReference>
<dbReference type="AlphaFoldDB" id="A0A0E4G9C4"/>
<dbReference type="GO" id="GO:0006508">
    <property type="term" value="P:proteolysis"/>
    <property type="evidence" value="ECO:0007669"/>
    <property type="project" value="UniProtKB-KW"/>
</dbReference>